<dbReference type="Proteomes" id="UP000663722">
    <property type="component" value="Chromosome"/>
</dbReference>
<sequence length="97" mass="11211">MLTVQDAVLPFKLQRFSCIFCFGMIKFLRLKDKPSKNSSFFYSFFVRCYSFPPPFDKLREQRVLRIAGLFSSSIPAGLNKSCMLGPASEDKGRECWH</sequence>
<dbReference type="EMBL" id="CP061800">
    <property type="protein sequence ID" value="QTA92848.1"/>
    <property type="molecule type" value="Genomic_DNA"/>
</dbReference>
<gene>
    <name evidence="1" type="ORF">dnm_089410</name>
</gene>
<organism evidence="1 2">
    <name type="scientific">Desulfonema magnum</name>
    <dbReference type="NCBI Taxonomy" id="45655"/>
    <lineage>
        <taxon>Bacteria</taxon>
        <taxon>Pseudomonadati</taxon>
        <taxon>Thermodesulfobacteriota</taxon>
        <taxon>Desulfobacteria</taxon>
        <taxon>Desulfobacterales</taxon>
        <taxon>Desulfococcaceae</taxon>
        <taxon>Desulfonema</taxon>
    </lineage>
</organism>
<protein>
    <submittedName>
        <fullName evidence="1">Uncharacterized protein</fullName>
    </submittedName>
</protein>
<reference evidence="1" key="1">
    <citation type="journal article" date="2021" name="Microb. Physiol.">
        <title>Proteogenomic Insights into the Physiology of Marine, Sulfate-Reducing, Filamentous Desulfonema limicola and Desulfonema magnum.</title>
        <authorList>
            <person name="Schnaars V."/>
            <person name="Wohlbrand L."/>
            <person name="Scheve S."/>
            <person name="Hinrichs C."/>
            <person name="Reinhardt R."/>
            <person name="Rabus R."/>
        </authorList>
    </citation>
    <scope>NUCLEOTIDE SEQUENCE</scope>
    <source>
        <strain evidence="1">4be13</strain>
    </source>
</reference>
<keyword evidence="2" id="KW-1185">Reference proteome</keyword>
<dbReference type="KEGG" id="dmm:dnm_089410"/>
<evidence type="ECO:0000313" key="1">
    <source>
        <dbReference type="EMBL" id="QTA92848.1"/>
    </source>
</evidence>
<dbReference type="AlphaFoldDB" id="A0A975GU61"/>
<accession>A0A975GU61</accession>
<evidence type="ECO:0000313" key="2">
    <source>
        <dbReference type="Proteomes" id="UP000663722"/>
    </source>
</evidence>
<name>A0A975GU61_9BACT</name>
<proteinExistence type="predicted"/>